<sequence>MPASESETQTVPQDSAPENACSKIRVTSLRSQYTVYKQHYN</sequence>
<feature type="region of interest" description="Disordered" evidence="1">
    <location>
        <begin position="1"/>
        <end position="23"/>
    </location>
</feature>
<reference evidence="2" key="1">
    <citation type="submission" date="2014-09" db="EMBL/GenBank/DDBJ databases">
        <authorList>
            <person name="Magalhaes I.L.F."/>
            <person name="Oliveira U."/>
            <person name="Santos F.R."/>
            <person name="Vidigal T.H.D.A."/>
            <person name="Brescovit A.D."/>
            <person name="Santos A.J."/>
        </authorList>
    </citation>
    <scope>NUCLEOTIDE SEQUENCE</scope>
    <source>
        <tissue evidence="2">Shoot tissue taken approximately 20 cm above the soil surface</tissue>
    </source>
</reference>
<evidence type="ECO:0000313" key="2">
    <source>
        <dbReference type="EMBL" id="JAE12643.1"/>
    </source>
</evidence>
<organism evidence="2">
    <name type="scientific">Arundo donax</name>
    <name type="common">Giant reed</name>
    <name type="synonym">Donax arundinaceus</name>
    <dbReference type="NCBI Taxonomy" id="35708"/>
    <lineage>
        <taxon>Eukaryota</taxon>
        <taxon>Viridiplantae</taxon>
        <taxon>Streptophyta</taxon>
        <taxon>Embryophyta</taxon>
        <taxon>Tracheophyta</taxon>
        <taxon>Spermatophyta</taxon>
        <taxon>Magnoliopsida</taxon>
        <taxon>Liliopsida</taxon>
        <taxon>Poales</taxon>
        <taxon>Poaceae</taxon>
        <taxon>PACMAD clade</taxon>
        <taxon>Arundinoideae</taxon>
        <taxon>Arundineae</taxon>
        <taxon>Arundo</taxon>
    </lineage>
</organism>
<name>A0A0A9FWC1_ARUDO</name>
<protein>
    <submittedName>
        <fullName evidence="2">Uncharacterized protein</fullName>
    </submittedName>
</protein>
<dbReference type="AlphaFoldDB" id="A0A0A9FWC1"/>
<accession>A0A0A9FWC1</accession>
<evidence type="ECO:0000256" key="1">
    <source>
        <dbReference type="SAM" id="MobiDB-lite"/>
    </source>
</evidence>
<dbReference type="EMBL" id="GBRH01185253">
    <property type="protein sequence ID" value="JAE12643.1"/>
    <property type="molecule type" value="Transcribed_RNA"/>
</dbReference>
<reference evidence="2" key="2">
    <citation type="journal article" date="2015" name="Data Brief">
        <title>Shoot transcriptome of the giant reed, Arundo donax.</title>
        <authorList>
            <person name="Barrero R.A."/>
            <person name="Guerrero F.D."/>
            <person name="Moolhuijzen P."/>
            <person name="Goolsby J.A."/>
            <person name="Tidwell J."/>
            <person name="Bellgard S.E."/>
            <person name="Bellgard M.I."/>
        </authorList>
    </citation>
    <scope>NUCLEOTIDE SEQUENCE</scope>
    <source>
        <tissue evidence="2">Shoot tissue taken approximately 20 cm above the soil surface</tissue>
    </source>
</reference>
<proteinExistence type="predicted"/>
<feature type="compositionally biased region" description="Polar residues" evidence="1">
    <location>
        <begin position="1"/>
        <end position="13"/>
    </location>
</feature>